<name>A0A3A3Z6D2_9ACTN</name>
<dbReference type="OrthoDB" id="9804819at2"/>
<dbReference type="InterPro" id="IPR027417">
    <property type="entry name" value="P-loop_NTPase"/>
</dbReference>
<dbReference type="AlphaFoldDB" id="A0A3A3Z6D2"/>
<keyword evidence="1" id="KW-0547">Nucleotide-binding</keyword>
<organism evidence="5 6">
    <name type="scientific">Vallicoccus soli</name>
    <dbReference type="NCBI Taxonomy" id="2339232"/>
    <lineage>
        <taxon>Bacteria</taxon>
        <taxon>Bacillati</taxon>
        <taxon>Actinomycetota</taxon>
        <taxon>Actinomycetes</taxon>
        <taxon>Motilibacterales</taxon>
        <taxon>Vallicoccaceae</taxon>
        <taxon>Vallicoccus</taxon>
    </lineage>
</organism>
<comment type="caution">
    <text evidence="5">The sequence shown here is derived from an EMBL/GenBank/DDBJ whole genome shotgun (WGS) entry which is preliminary data.</text>
</comment>
<keyword evidence="2 5" id="KW-0067">ATP-binding</keyword>
<feature type="domain" description="ABC transporter" evidence="4">
    <location>
        <begin position="9"/>
        <end position="234"/>
    </location>
</feature>
<dbReference type="PROSITE" id="PS50893">
    <property type="entry name" value="ABC_TRANSPORTER_2"/>
    <property type="match status" value="1"/>
</dbReference>
<keyword evidence="6" id="KW-1185">Reference proteome</keyword>
<dbReference type="Proteomes" id="UP000265614">
    <property type="component" value="Unassembled WGS sequence"/>
</dbReference>
<dbReference type="RefSeq" id="WP_119949987.1">
    <property type="nucleotide sequence ID" value="NZ_QZEZ01000003.1"/>
</dbReference>
<dbReference type="GO" id="GO:0005524">
    <property type="term" value="F:ATP binding"/>
    <property type="evidence" value="ECO:0007669"/>
    <property type="project" value="UniProtKB-KW"/>
</dbReference>
<dbReference type="GO" id="GO:0016887">
    <property type="term" value="F:ATP hydrolysis activity"/>
    <property type="evidence" value="ECO:0007669"/>
    <property type="project" value="InterPro"/>
</dbReference>
<protein>
    <submittedName>
        <fullName evidence="5">ABC transporter ATP-binding protein</fullName>
    </submittedName>
</protein>
<evidence type="ECO:0000256" key="3">
    <source>
        <dbReference type="SAM" id="MobiDB-lite"/>
    </source>
</evidence>
<evidence type="ECO:0000256" key="2">
    <source>
        <dbReference type="ARBA" id="ARBA00022840"/>
    </source>
</evidence>
<dbReference type="SMART" id="SM00382">
    <property type="entry name" value="AAA"/>
    <property type="match status" value="1"/>
</dbReference>
<feature type="region of interest" description="Disordered" evidence="3">
    <location>
        <begin position="291"/>
        <end position="312"/>
    </location>
</feature>
<dbReference type="Gene3D" id="3.40.50.300">
    <property type="entry name" value="P-loop containing nucleotide triphosphate hydrolases"/>
    <property type="match status" value="1"/>
</dbReference>
<dbReference type="EMBL" id="QZEZ01000003">
    <property type="protein sequence ID" value="RJK96255.1"/>
    <property type="molecule type" value="Genomic_DNA"/>
</dbReference>
<dbReference type="PANTHER" id="PTHR43158:SF5">
    <property type="entry name" value="ABC TRANSPORTER, ATP-BINDING PROTEIN"/>
    <property type="match status" value="1"/>
</dbReference>
<dbReference type="Pfam" id="PF00005">
    <property type="entry name" value="ABC_tran"/>
    <property type="match status" value="1"/>
</dbReference>
<feature type="compositionally biased region" description="Pro residues" evidence="3">
    <location>
        <begin position="296"/>
        <end position="306"/>
    </location>
</feature>
<reference evidence="5 6" key="1">
    <citation type="submission" date="2018-09" db="EMBL/GenBank/DDBJ databases">
        <title>YIM 75000 draft genome.</title>
        <authorList>
            <person name="Tang S."/>
            <person name="Feng Y."/>
        </authorList>
    </citation>
    <scope>NUCLEOTIDE SEQUENCE [LARGE SCALE GENOMIC DNA]</scope>
    <source>
        <strain evidence="5 6">YIM 75000</strain>
    </source>
</reference>
<evidence type="ECO:0000313" key="5">
    <source>
        <dbReference type="EMBL" id="RJK96255.1"/>
    </source>
</evidence>
<evidence type="ECO:0000313" key="6">
    <source>
        <dbReference type="Proteomes" id="UP000265614"/>
    </source>
</evidence>
<evidence type="ECO:0000259" key="4">
    <source>
        <dbReference type="PROSITE" id="PS50893"/>
    </source>
</evidence>
<dbReference type="PANTHER" id="PTHR43158">
    <property type="entry name" value="SKFA PEPTIDE EXPORT ATP-BINDING PROTEIN SKFE"/>
    <property type="match status" value="1"/>
</dbReference>
<sequence length="312" mass="32865">MSPGPAPAAVLEGVFKGWRGVRALDDVTVALPEGAVTGLLGRNGAGKSTLLRLLAGHALPDAGTVRVGGRDPYEQDAVLAGVCLVSEAQRYPDWYEVRHVLAAAALLQPRWDGAYARRLAEELALPPRRRVGRLSRGTLSALGVVVGLAARAPLTLFDEPYLGLDAVARRLFYDRLLEDVATHPRTVVLSTHLIDEVGDLLEHVVLLDRGRVLLDEPAEDLRRRAVRLLGPAAAVGRAAAGRTLLADESLGGTRRAVALGALDEDEALAARAAGVALEPVPLQELIVRATAAGGAPPAPPLTPRPAPQEVLP</sequence>
<accession>A0A3A3Z6D2</accession>
<proteinExistence type="predicted"/>
<dbReference type="InterPro" id="IPR003593">
    <property type="entry name" value="AAA+_ATPase"/>
</dbReference>
<evidence type="ECO:0000256" key="1">
    <source>
        <dbReference type="ARBA" id="ARBA00022741"/>
    </source>
</evidence>
<gene>
    <name evidence="5" type="ORF">D5H78_08280</name>
</gene>
<dbReference type="InterPro" id="IPR003439">
    <property type="entry name" value="ABC_transporter-like_ATP-bd"/>
</dbReference>
<dbReference type="SUPFAM" id="SSF52540">
    <property type="entry name" value="P-loop containing nucleoside triphosphate hydrolases"/>
    <property type="match status" value="1"/>
</dbReference>